<dbReference type="AlphaFoldDB" id="A0A936K781"/>
<dbReference type="Proteomes" id="UP000709959">
    <property type="component" value="Unassembled WGS sequence"/>
</dbReference>
<proteinExistence type="predicted"/>
<evidence type="ECO:0000313" key="2">
    <source>
        <dbReference type="Proteomes" id="UP000709959"/>
    </source>
</evidence>
<sequence length="545" mass="58146">MDLTAKPLLVDFKPPVSFRLTQNGAEQVEINTQTPAGPMAVKTRLLGISMVMDAARLNPTNLDFTGRFDFAIAGAALPSVAFDHLVLEASGGGIDGSHEELSLDFRGSRWSPVPDQPHVSLWGYPLALGESGYGVQADGRFYVGLGGDMEINPILPTLYNRLLFTTEKEDEGKGTMELEHPYKVDQSVASLGSFNGSLGFQVKSADDVVSDAYFLGDADLKVNVGDSPFGLKAGMRFGRSYQASSSFPYFYALGHFEAPEAGIPVAPNLEVYGLVGGLSQNFLPDDIRNTTDIQGKPDSSLGLALIAGVDAGTSDKFTFHGGLDLYVSQNLTTLLQGKGWLFCGRDKQPADNQVTADVRFTRKPDTFHATLAADLNLYNGLLRPSGQVELHFGPDKQFVHIGTREAPITARFLNAYDGSGYMTADFVGGGAAFGAGVALSYSKEGDFGIIWGNAWLNARGDLIIEIDADKNPHFLGTIAADGGAAFGMKFKTFWKTYKITIFSGSIATNLAFQVPGSPTLSGAVTIHYSVLGGAFSGSVSAHLDI</sequence>
<reference evidence="1 2" key="1">
    <citation type="submission" date="2020-10" db="EMBL/GenBank/DDBJ databases">
        <title>Connecting structure to function with the recovery of over 1000 high-quality activated sludge metagenome-assembled genomes encoding full-length rRNA genes using long-read sequencing.</title>
        <authorList>
            <person name="Singleton C.M."/>
            <person name="Petriglieri F."/>
            <person name="Kristensen J.M."/>
            <person name="Kirkegaard R.H."/>
            <person name="Michaelsen T.Y."/>
            <person name="Andersen M.H."/>
            <person name="Karst S.M."/>
            <person name="Dueholm M.S."/>
            <person name="Nielsen P.H."/>
            <person name="Albertsen M."/>
        </authorList>
    </citation>
    <scope>NUCLEOTIDE SEQUENCE [LARGE SCALE GENOMIC DNA]</scope>
    <source>
        <strain evidence="1">OdNE_18-Q3-R46-58_MAXAC.008</strain>
    </source>
</reference>
<protein>
    <submittedName>
        <fullName evidence="1">Uncharacterized protein</fullName>
    </submittedName>
</protein>
<organism evidence="1 2">
    <name type="scientific">Candidatus Geothrix odensensis</name>
    <dbReference type="NCBI Taxonomy" id="2954440"/>
    <lineage>
        <taxon>Bacteria</taxon>
        <taxon>Pseudomonadati</taxon>
        <taxon>Acidobacteriota</taxon>
        <taxon>Holophagae</taxon>
        <taxon>Holophagales</taxon>
        <taxon>Holophagaceae</taxon>
        <taxon>Geothrix</taxon>
    </lineage>
</organism>
<dbReference type="EMBL" id="JADKCH010000025">
    <property type="protein sequence ID" value="MBK8573649.1"/>
    <property type="molecule type" value="Genomic_DNA"/>
</dbReference>
<evidence type="ECO:0000313" key="1">
    <source>
        <dbReference type="EMBL" id="MBK8573649.1"/>
    </source>
</evidence>
<accession>A0A936K781</accession>
<comment type="caution">
    <text evidence="1">The sequence shown here is derived from an EMBL/GenBank/DDBJ whole genome shotgun (WGS) entry which is preliminary data.</text>
</comment>
<gene>
    <name evidence="1" type="ORF">IPN91_13710</name>
</gene>
<name>A0A936K781_9BACT</name>